<gene>
    <name evidence="2" type="ORF">BINO364_LOCUS10628</name>
</gene>
<evidence type="ECO:0000313" key="3">
    <source>
        <dbReference type="Proteomes" id="UP000838878"/>
    </source>
</evidence>
<accession>A0A8J9URC8</accession>
<organism evidence="2 3">
    <name type="scientific">Brenthis ino</name>
    <name type="common">lesser marbled fritillary</name>
    <dbReference type="NCBI Taxonomy" id="405034"/>
    <lineage>
        <taxon>Eukaryota</taxon>
        <taxon>Metazoa</taxon>
        <taxon>Ecdysozoa</taxon>
        <taxon>Arthropoda</taxon>
        <taxon>Hexapoda</taxon>
        <taxon>Insecta</taxon>
        <taxon>Pterygota</taxon>
        <taxon>Neoptera</taxon>
        <taxon>Endopterygota</taxon>
        <taxon>Lepidoptera</taxon>
        <taxon>Glossata</taxon>
        <taxon>Ditrysia</taxon>
        <taxon>Papilionoidea</taxon>
        <taxon>Nymphalidae</taxon>
        <taxon>Heliconiinae</taxon>
        <taxon>Argynnini</taxon>
        <taxon>Brenthis</taxon>
    </lineage>
</organism>
<reference evidence="2" key="1">
    <citation type="submission" date="2021-12" db="EMBL/GenBank/DDBJ databases">
        <authorList>
            <person name="Martin H S."/>
        </authorList>
    </citation>
    <scope>NUCLEOTIDE SEQUENCE</scope>
</reference>
<keyword evidence="3" id="KW-1185">Reference proteome</keyword>
<evidence type="ECO:0000256" key="1">
    <source>
        <dbReference type="SAM" id="MobiDB-lite"/>
    </source>
</evidence>
<proteinExistence type="predicted"/>
<protein>
    <submittedName>
        <fullName evidence="2">Uncharacterized protein</fullName>
    </submittedName>
</protein>
<sequence length="108" mass="11137">MIVTVREVTASYMQVGGSVSGATGSGRGAGGARGPHRSGRGGVKLERHPQLLGGGPRAPLGPGPRAQFASCRYEHAAAPRALPVCGFPILPKNNVFGMEVFCIVIIRS</sequence>
<dbReference type="AlphaFoldDB" id="A0A8J9URC8"/>
<dbReference type="Proteomes" id="UP000838878">
    <property type="component" value="Chromosome 5"/>
</dbReference>
<name>A0A8J9URC8_9NEOP</name>
<feature type="region of interest" description="Disordered" evidence="1">
    <location>
        <begin position="18"/>
        <end position="62"/>
    </location>
</feature>
<feature type="non-terminal residue" evidence="2">
    <location>
        <position position="108"/>
    </location>
</feature>
<feature type="compositionally biased region" description="Gly residues" evidence="1">
    <location>
        <begin position="23"/>
        <end position="33"/>
    </location>
</feature>
<evidence type="ECO:0000313" key="2">
    <source>
        <dbReference type="EMBL" id="CAH0725001.1"/>
    </source>
</evidence>
<dbReference type="EMBL" id="OV170225">
    <property type="protein sequence ID" value="CAH0725001.1"/>
    <property type="molecule type" value="Genomic_DNA"/>
</dbReference>